<evidence type="ECO:0000313" key="1">
    <source>
        <dbReference type="EMBL" id="KYO39213.1"/>
    </source>
</evidence>
<accession>A0A151NR49</accession>
<keyword evidence="2" id="KW-1185">Reference proteome</keyword>
<dbReference type="EMBL" id="AKHW03002337">
    <property type="protein sequence ID" value="KYO39213.1"/>
    <property type="molecule type" value="Genomic_DNA"/>
</dbReference>
<proteinExistence type="predicted"/>
<gene>
    <name evidence="1" type="ORF">Y1Q_0004847</name>
</gene>
<sequence>MEEGEVLTHYPAPDQVCCHCHCHHENTGHEGSLRKIARQIGLSAPSVPVWLLEIPRQACQVCGQVLARQRSRRYSREREREGQFSLVTEKSGVAYVQ</sequence>
<name>A0A151NR49_ALLMI</name>
<dbReference type="Proteomes" id="UP000050525">
    <property type="component" value="Unassembled WGS sequence"/>
</dbReference>
<protein>
    <submittedName>
        <fullName evidence="1">Uncharacterized protein</fullName>
    </submittedName>
</protein>
<evidence type="ECO:0000313" key="2">
    <source>
        <dbReference type="Proteomes" id="UP000050525"/>
    </source>
</evidence>
<comment type="caution">
    <text evidence="1">The sequence shown here is derived from an EMBL/GenBank/DDBJ whole genome shotgun (WGS) entry which is preliminary data.</text>
</comment>
<dbReference type="AlphaFoldDB" id="A0A151NR49"/>
<reference evidence="1 2" key="1">
    <citation type="journal article" date="2012" name="Genome Biol.">
        <title>Sequencing three crocodilian genomes to illuminate the evolution of archosaurs and amniotes.</title>
        <authorList>
            <person name="St John J.A."/>
            <person name="Braun E.L."/>
            <person name="Isberg S.R."/>
            <person name="Miles L.G."/>
            <person name="Chong A.Y."/>
            <person name="Gongora J."/>
            <person name="Dalzell P."/>
            <person name="Moran C."/>
            <person name="Bed'hom B."/>
            <person name="Abzhanov A."/>
            <person name="Burgess S.C."/>
            <person name="Cooksey A.M."/>
            <person name="Castoe T.A."/>
            <person name="Crawford N.G."/>
            <person name="Densmore L.D."/>
            <person name="Drew J.C."/>
            <person name="Edwards S.V."/>
            <person name="Faircloth B.C."/>
            <person name="Fujita M.K."/>
            <person name="Greenwold M.J."/>
            <person name="Hoffmann F.G."/>
            <person name="Howard J.M."/>
            <person name="Iguchi T."/>
            <person name="Janes D.E."/>
            <person name="Khan S.Y."/>
            <person name="Kohno S."/>
            <person name="de Koning A.J."/>
            <person name="Lance S.L."/>
            <person name="McCarthy F.M."/>
            <person name="McCormack J.E."/>
            <person name="Merchant M.E."/>
            <person name="Peterson D.G."/>
            <person name="Pollock D.D."/>
            <person name="Pourmand N."/>
            <person name="Raney B.J."/>
            <person name="Roessler K.A."/>
            <person name="Sanford J.R."/>
            <person name="Sawyer R.H."/>
            <person name="Schmidt C.J."/>
            <person name="Triplett E.W."/>
            <person name="Tuberville T.D."/>
            <person name="Venegas-Anaya M."/>
            <person name="Howard J.T."/>
            <person name="Jarvis E.D."/>
            <person name="Guillette L.J.Jr."/>
            <person name="Glenn T.C."/>
            <person name="Green R.E."/>
            <person name="Ray D.A."/>
        </authorList>
    </citation>
    <scope>NUCLEOTIDE SEQUENCE [LARGE SCALE GENOMIC DNA]</scope>
    <source>
        <strain evidence="1">KSC_2009_1</strain>
    </source>
</reference>
<organism evidence="1 2">
    <name type="scientific">Alligator mississippiensis</name>
    <name type="common">American alligator</name>
    <dbReference type="NCBI Taxonomy" id="8496"/>
    <lineage>
        <taxon>Eukaryota</taxon>
        <taxon>Metazoa</taxon>
        <taxon>Chordata</taxon>
        <taxon>Craniata</taxon>
        <taxon>Vertebrata</taxon>
        <taxon>Euteleostomi</taxon>
        <taxon>Archelosauria</taxon>
        <taxon>Archosauria</taxon>
        <taxon>Crocodylia</taxon>
        <taxon>Alligatoridae</taxon>
        <taxon>Alligatorinae</taxon>
        <taxon>Alligator</taxon>
    </lineage>
</organism>